<name>A0A183G9D9_HELPZ</name>
<accession>A0A3P8EJ67</accession>
<dbReference type="AlphaFoldDB" id="A0A183G9D9"/>
<sequence length="148" mass="17007">MAENDKIELTRATMVGKALWVCRKKNVIRLRTASKEERSEDNEDRNTKSGAYSYESFEPSTMRPRAGRVIDERHRVAPRCRIPGNLRDWCIHNSLSKVYEIVKSKWSIGTCIFATPTTKTLVTTSQWNHLPMTLTPKLFICHPKGENA</sequence>
<protein>
    <submittedName>
        <fullName evidence="2 4">Uncharacterized protein</fullName>
    </submittedName>
</protein>
<evidence type="ECO:0000313" key="4">
    <source>
        <dbReference type="WBParaSite" id="HPBE_0001855301-mRNA-1"/>
    </source>
</evidence>
<reference evidence="4" key="2">
    <citation type="submission" date="2019-09" db="UniProtKB">
        <authorList>
            <consortium name="WormBaseParasite"/>
        </authorList>
    </citation>
    <scope>IDENTIFICATION</scope>
</reference>
<feature type="region of interest" description="Disordered" evidence="1">
    <location>
        <begin position="35"/>
        <end position="66"/>
    </location>
</feature>
<accession>A0A183G9D9</accession>
<dbReference type="Proteomes" id="UP000050761">
    <property type="component" value="Unassembled WGS sequence"/>
</dbReference>
<keyword evidence="3" id="KW-1185">Reference proteome</keyword>
<proteinExistence type="predicted"/>
<evidence type="ECO:0000256" key="1">
    <source>
        <dbReference type="SAM" id="MobiDB-lite"/>
    </source>
</evidence>
<dbReference type="WBParaSite" id="HPBE_0001855301-mRNA-1">
    <property type="protein sequence ID" value="HPBE_0001855301-mRNA-1"/>
    <property type="gene ID" value="HPBE_0001855301"/>
</dbReference>
<reference evidence="2 3" key="1">
    <citation type="submission" date="2018-11" db="EMBL/GenBank/DDBJ databases">
        <authorList>
            <consortium name="Pathogen Informatics"/>
        </authorList>
    </citation>
    <scope>NUCLEOTIDE SEQUENCE [LARGE SCALE GENOMIC DNA]</scope>
</reference>
<organism evidence="3 4">
    <name type="scientific">Heligmosomoides polygyrus</name>
    <name type="common">Parasitic roundworm</name>
    <dbReference type="NCBI Taxonomy" id="6339"/>
    <lineage>
        <taxon>Eukaryota</taxon>
        <taxon>Metazoa</taxon>
        <taxon>Ecdysozoa</taxon>
        <taxon>Nematoda</taxon>
        <taxon>Chromadorea</taxon>
        <taxon>Rhabditida</taxon>
        <taxon>Rhabditina</taxon>
        <taxon>Rhabditomorpha</taxon>
        <taxon>Strongyloidea</taxon>
        <taxon>Heligmosomidae</taxon>
        <taxon>Heligmosomoides</taxon>
    </lineage>
</organism>
<dbReference type="EMBL" id="UZAH01030765">
    <property type="protein sequence ID" value="VDP12029.1"/>
    <property type="molecule type" value="Genomic_DNA"/>
</dbReference>
<evidence type="ECO:0000313" key="3">
    <source>
        <dbReference type="Proteomes" id="UP000050761"/>
    </source>
</evidence>
<evidence type="ECO:0000313" key="2">
    <source>
        <dbReference type="EMBL" id="VDP12029.1"/>
    </source>
</evidence>
<gene>
    <name evidence="2" type="ORF">HPBE_LOCUS18552</name>
</gene>